<name>A0ACC1MA57_9FUNG</name>
<protein>
    <submittedName>
        <fullName evidence="1">Uncharacterized protein</fullName>
    </submittedName>
</protein>
<comment type="caution">
    <text evidence="1">The sequence shown here is derived from an EMBL/GenBank/DDBJ whole genome shotgun (WGS) entry which is preliminary data.</text>
</comment>
<evidence type="ECO:0000313" key="2">
    <source>
        <dbReference type="Proteomes" id="UP001139981"/>
    </source>
</evidence>
<gene>
    <name evidence="1" type="ORF">IWW38_000684</name>
</gene>
<dbReference type="Proteomes" id="UP001139981">
    <property type="component" value="Unassembled WGS sequence"/>
</dbReference>
<sequence>MRSIDKQGREDTGRRSNDTLPPQPTVSSLPSPSVAMQMPSAPPLMPPSYDDVLSSIHSDAGASGSSTSSGNQRCASHWQGGGSATADRPTSSSSAPHMLSPQLSRHHQVGSSGDGVGPFGDNKALPVSPPMPFPEPWPTTGESEPLMPVYATNPPASCNFVPGRGSGDPGELSSRDFFASLEYKRSSKGYSSCDPWLNTNSRALLRFITESNERPRVSVEVVGSHTESRTVESTRTDNGQTRCETHTRQESVVDFKFSLELTPYVHDKGSLYTARGPTGEPYDINTILDDYVRSDNFLKEIRVQKKVIWDYELVRREIAEFIKTTGYPHTVTVSFPMEHDRISVKSHNSAAKVWRHPVSSFLCVITCACLVGWPMQYFATKRWKNKLMSDFVVLASPRDFVDRNSSFIRNQVSWSAVSRLFNTTC</sequence>
<keyword evidence="2" id="KW-1185">Reference proteome</keyword>
<dbReference type="EMBL" id="JANBVB010000011">
    <property type="protein sequence ID" value="KAJ2900144.1"/>
    <property type="molecule type" value="Genomic_DNA"/>
</dbReference>
<accession>A0ACC1MA57</accession>
<evidence type="ECO:0000313" key="1">
    <source>
        <dbReference type="EMBL" id="KAJ2900144.1"/>
    </source>
</evidence>
<organism evidence="1 2">
    <name type="scientific">Coemansia aciculifera</name>
    <dbReference type="NCBI Taxonomy" id="417176"/>
    <lineage>
        <taxon>Eukaryota</taxon>
        <taxon>Fungi</taxon>
        <taxon>Fungi incertae sedis</taxon>
        <taxon>Zoopagomycota</taxon>
        <taxon>Kickxellomycotina</taxon>
        <taxon>Kickxellomycetes</taxon>
        <taxon>Kickxellales</taxon>
        <taxon>Kickxellaceae</taxon>
        <taxon>Coemansia</taxon>
    </lineage>
</organism>
<proteinExistence type="predicted"/>
<reference evidence="1" key="1">
    <citation type="submission" date="2022-07" db="EMBL/GenBank/DDBJ databases">
        <title>Phylogenomic reconstructions and comparative analyses of Kickxellomycotina fungi.</title>
        <authorList>
            <person name="Reynolds N.K."/>
            <person name="Stajich J.E."/>
            <person name="Barry K."/>
            <person name="Grigoriev I.V."/>
            <person name="Crous P."/>
            <person name="Smith M.E."/>
        </authorList>
    </citation>
    <scope>NUCLEOTIDE SEQUENCE</scope>
    <source>
        <strain evidence="1">CBS 190363</strain>
    </source>
</reference>